<evidence type="ECO:0000259" key="5">
    <source>
        <dbReference type="Pfam" id="PF05678"/>
    </source>
</evidence>
<dbReference type="Proteomes" id="UP000036987">
    <property type="component" value="Unassembled WGS sequence"/>
</dbReference>
<evidence type="ECO:0000313" key="7">
    <source>
        <dbReference type="Proteomes" id="UP000036987"/>
    </source>
</evidence>
<evidence type="ECO:0000256" key="4">
    <source>
        <dbReference type="SAM" id="MobiDB-lite"/>
    </source>
</evidence>
<proteinExistence type="predicted"/>
<evidence type="ECO:0000313" key="6">
    <source>
        <dbReference type="EMBL" id="KMZ67967.1"/>
    </source>
</evidence>
<dbReference type="InterPro" id="IPR008889">
    <property type="entry name" value="VQ"/>
</dbReference>
<protein>
    <recommendedName>
        <fullName evidence="5">VQ domain-containing protein</fullName>
    </recommendedName>
</protein>
<sequence length="202" mass="21854">MERSTEITIQSSVPPTTFVQTDPKTFRDVVQKLTGVGSAVDRTDMVIPLPAVARPVMVGPRRQTFKLHDRRPSIRNLEIKLGYTSIHSPRSSNITYPNPFFPLSPSSPHYHILSNVSSPPSVSLAPPKASPFPSPVSPLVANDSLSTVVPDATDAAAAATSREWKFYLDPSPRGSGPPQLLALFPLSSPKSNPSGEEFRSVN</sequence>
<keyword evidence="3" id="KW-0539">Nucleus</keyword>
<dbReference type="Pfam" id="PF05678">
    <property type="entry name" value="VQ"/>
    <property type="match status" value="1"/>
</dbReference>
<evidence type="ECO:0000256" key="1">
    <source>
        <dbReference type="ARBA" id="ARBA00004123"/>
    </source>
</evidence>
<keyword evidence="2" id="KW-0597">Phosphoprotein</keyword>
<feature type="domain" description="VQ" evidence="5">
    <location>
        <begin position="14"/>
        <end position="39"/>
    </location>
</feature>
<comment type="subcellular location">
    <subcellularLocation>
        <location evidence="1">Nucleus</location>
    </subcellularLocation>
</comment>
<evidence type="ECO:0000256" key="2">
    <source>
        <dbReference type="ARBA" id="ARBA00022553"/>
    </source>
</evidence>
<dbReference type="PANTHER" id="PTHR33402">
    <property type="entry name" value="VQ MOTIF-CONTAINING PROTEIN 11-LIKE"/>
    <property type="match status" value="1"/>
</dbReference>
<dbReference type="OMA" id="SSPHYHI"/>
<dbReference type="EMBL" id="LFYR01000867">
    <property type="protein sequence ID" value="KMZ67967.1"/>
    <property type="molecule type" value="Genomic_DNA"/>
</dbReference>
<keyword evidence="7" id="KW-1185">Reference proteome</keyword>
<dbReference type="PANTHER" id="PTHR33402:SF19">
    <property type="entry name" value="VQ MOTIF-CONTAINING PROTEIN 11"/>
    <property type="match status" value="1"/>
</dbReference>
<dbReference type="OrthoDB" id="776586at2759"/>
<gene>
    <name evidence="6" type="ORF">ZOSMA_250G00040</name>
</gene>
<evidence type="ECO:0000256" key="3">
    <source>
        <dbReference type="ARBA" id="ARBA00023242"/>
    </source>
</evidence>
<accession>A0A0K9PI92</accession>
<organism evidence="6 7">
    <name type="scientific">Zostera marina</name>
    <name type="common">Eelgrass</name>
    <dbReference type="NCBI Taxonomy" id="29655"/>
    <lineage>
        <taxon>Eukaryota</taxon>
        <taxon>Viridiplantae</taxon>
        <taxon>Streptophyta</taxon>
        <taxon>Embryophyta</taxon>
        <taxon>Tracheophyta</taxon>
        <taxon>Spermatophyta</taxon>
        <taxon>Magnoliopsida</taxon>
        <taxon>Liliopsida</taxon>
        <taxon>Zosteraceae</taxon>
        <taxon>Zostera</taxon>
    </lineage>
</organism>
<comment type="caution">
    <text evidence="6">The sequence shown here is derived from an EMBL/GenBank/DDBJ whole genome shotgun (WGS) entry which is preliminary data.</text>
</comment>
<name>A0A0K9PI92_ZOSMR</name>
<feature type="region of interest" description="Disordered" evidence="4">
    <location>
        <begin position="178"/>
        <end position="202"/>
    </location>
</feature>
<dbReference type="GO" id="GO:0005634">
    <property type="term" value="C:nucleus"/>
    <property type="evidence" value="ECO:0007669"/>
    <property type="project" value="UniProtKB-SubCell"/>
</dbReference>
<reference evidence="7" key="1">
    <citation type="journal article" date="2016" name="Nature">
        <title>The genome of the seagrass Zostera marina reveals angiosperm adaptation to the sea.</title>
        <authorList>
            <person name="Olsen J.L."/>
            <person name="Rouze P."/>
            <person name="Verhelst B."/>
            <person name="Lin Y.-C."/>
            <person name="Bayer T."/>
            <person name="Collen J."/>
            <person name="Dattolo E."/>
            <person name="De Paoli E."/>
            <person name="Dittami S."/>
            <person name="Maumus F."/>
            <person name="Michel G."/>
            <person name="Kersting A."/>
            <person name="Lauritano C."/>
            <person name="Lohaus R."/>
            <person name="Toepel M."/>
            <person name="Tonon T."/>
            <person name="Vanneste K."/>
            <person name="Amirebrahimi M."/>
            <person name="Brakel J."/>
            <person name="Bostroem C."/>
            <person name="Chovatia M."/>
            <person name="Grimwood J."/>
            <person name="Jenkins J.W."/>
            <person name="Jueterbock A."/>
            <person name="Mraz A."/>
            <person name="Stam W.T."/>
            <person name="Tice H."/>
            <person name="Bornberg-Bauer E."/>
            <person name="Green P.J."/>
            <person name="Pearson G.A."/>
            <person name="Procaccini G."/>
            <person name="Duarte C.M."/>
            <person name="Schmutz J."/>
            <person name="Reusch T.B.H."/>
            <person name="Van de Peer Y."/>
        </authorList>
    </citation>
    <scope>NUCLEOTIDE SEQUENCE [LARGE SCALE GENOMIC DNA]</scope>
    <source>
        <strain evidence="7">cv. Finnish</strain>
    </source>
</reference>
<dbReference type="AlphaFoldDB" id="A0A0K9PI92"/>
<dbReference type="InterPro" id="IPR039611">
    <property type="entry name" value="VQ_4/11/13/19/31/33"/>
</dbReference>